<dbReference type="InterPro" id="IPR016098">
    <property type="entry name" value="CAP/MinC_C"/>
</dbReference>
<dbReference type="Gene3D" id="1.20.58.1250">
    <property type="entry name" value="Tubulin Binding Cofactor C, N-terminal domain"/>
    <property type="match status" value="1"/>
</dbReference>
<evidence type="ECO:0000256" key="5">
    <source>
        <dbReference type="ARBA" id="ARBA00023186"/>
    </source>
</evidence>
<dbReference type="InterPro" id="IPR031925">
    <property type="entry name" value="TBCC_N"/>
</dbReference>
<dbReference type="SMART" id="SM00673">
    <property type="entry name" value="CARP"/>
    <property type="match status" value="1"/>
</dbReference>
<organism evidence="9 10">
    <name type="scientific">Tuber aestivum</name>
    <name type="common">summer truffle</name>
    <dbReference type="NCBI Taxonomy" id="59557"/>
    <lineage>
        <taxon>Eukaryota</taxon>
        <taxon>Fungi</taxon>
        <taxon>Dikarya</taxon>
        <taxon>Ascomycota</taxon>
        <taxon>Pezizomycotina</taxon>
        <taxon>Pezizomycetes</taxon>
        <taxon>Pezizales</taxon>
        <taxon>Tuberaceae</taxon>
        <taxon>Tuber</taxon>
    </lineage>
</organism>
<evidence type="ECO:0000256" key="4">
    <source>
        <dbReference type="ARBA" id="ARBA00022990"/>
    </source>
</evidence>
<accession>A0A292PNY5</accession>
<dbReference type="PANTHER" id="PTHR15139">
    <property type="entry name" value="TUBULIN FOLDING COFACTOR C"/>
    <property type="match status" value="1"/>
</dbReference>
<keyword evidence="4" id="KW-0007">Acetylation</keyword>
<name>A0A292PNY5_9PEZI</name>
<protein>
    <recommendedName>
        <fullName evidence="8">C-CAP/cofactor C-like domain-containing protein</fullName>
    </recommendedName>
</protein>
<feature type="domain" description="C-CAP/cofactor C-like" evidence="8">
    <location>
        <begin position="156"/>
        <end position="280"/>
    </location>
</feature>
<dbReference type="GO" id="GO:0015631">
    <property type="term" value="F:tubulin binding"/>
    <property type="evidence" value="ECO:0007669"/>
    <property type="project" value="InterPro"/>
</dbReference>
<evidence type="ECO:0000256" key="6">
    <source>
        <dbReference type="ARBA" id="ARBA00026055"/>
    </source>
</evidence>
<feature type="compositionally biased region" description="Low complexity" evidence="7">
    <location>
        <begin position="113"/>
        <end position="122"/>
    </location>
</feature>
<dbReference type="PROSITE" id="PS51329">
    <property type="entry name" value="C_CAP_COFACTOR_C"/>
    <property type="match status" value="1"/>
</dbReference>
<reference evidence="9" key="1">
    <citation type="submission" date="2015-10" db="EMBL/GenBank/DDBJ databases">
        <authorList>
            <person name="Regsiter A."/>
            <person name="william w."/>
        </authorList>
    </citation>
    <scope>NUCLEOTIDE SEQUENCE</scope>
    <source>
        <strain evidence="9">Montdore</strain>
    </source>
</reference>
<dbReference type="InterPro" id="IPR006599">
    <property type="entry name" value="CARP_motif"/>
</dbReference>
<keyword evidence="10" id="KW-1185">Reference proteome</keyword>
<keyword evidence="5" id="KW-0143">Chaperone</keyword>
<feature type="region of interest" description="Disordered" evidence="7">
    <location>
        <begin position="108"/>
        <end position="137"/>
    </location>
</feature>
<dbReference type="Pfam" id="PF07986">
    <property type="entry name" value="TBCC"/>
    <property type="match status" value="1"/>
</dbReference>
<dbReference type="Proteomes" id="UP001412239">
    <property type="component" value="Unassembled WGS sequence"/>
</dbReference>
<dbReference type="AlphaFoldDB" id="A0A292PNY5"/>
<evidence type="ECO:0000256" key="2">
    <source>
        <dbReference type="ARBA" id="ARBA00008848"/>
    </source>
</evidence>
<dbReference type="EMBL" id="LN891130">
    <property type="protein sequence ID" value="CUS08481.1"/>
    <property type="molecule type" value="Genomic_DNA"/>
</dbReference>
<evidence type="ECO:0000256" key="3">
    <source>
        <dbReference type="ARBA" id="ARBA00022490"/>
    </source>
</evidence>
<sequence>MDVEANTKQNFYERFHESHAALEAQIELLSSASPSERPEAIDRCLAAISALSDAVKDASSYLPAYDQRSYTGQVRGLSDKLSETRKAITPKQKFSFKSKGKDTAAAIGGAMKSSNSSASSSSKTQTEFTTPTSDQPITDNLIISNLSRRYINHTRPPSTSTSTSSLLLSEISSSIILFPTAETPLFSSAAIKNVTNTLLFLSNAINGPIHLTSLSNTTILVACRQLRMHDAKNVDVYLLCSSRPIIEDCSGVRFAPLDAHLGGEWESVNNLWDQVDDFKWLKSEHSPNWEVMREEERILWGEWKKVGAWKAGAGEEEAVVRVLKRYVRGGEHVLHDRQ</sequence>
<dbReference type="InterPro" id="IPR027684">
    <property type="entry name" value="TBCC"/>
</dbReference>
<evidence type="ECO:0000256" key="7">
    <source>
        <dbReference type="SAM" id="MobiDB-lite"/>
    </source>
</evidence>
<dbReference type="PANTHER" id="PTHR15139:SF0">
    <property type="entry name" value="TUBULIN-SPECIFIC CHAPERONE C"/>
    <property type="match status" value="1"/>
</dbReference>
<dbReference type="Pfam" id="PF16752">
    <property type="entry name" value="TBCC_N"/>
    <property type="match status" value="1"/>
</dbReference>
<evidence type="ECO:0000313" key="9">
    <source>
        <dbReference type="EMBL" id="CUS08481.1"/>
    </source>
</evidence>
<feature type="compositionally biased region" description="Polar residues" evidence="7">
    <location>
        <begin position="123"/>
        <end position="137"/>
    </location>
</feature>
<evidence type="ECO:0000259" key="8">
    <source>
        <dbReference type="PROSITE" id="PS51329"/>
    </source>
</evidence>
<evidence type="ECO:0000256" key="1">
    <source>
        <dbReference type="ARBA" id="ARBA00004496"/>
    </source>
</evidence>
<keyword evidence="3" id="KW-0963">Cytoplasm</keyword>
<gene>
    <name evidence="9" type="ORF">GSTUAT00007415001</name>
</gene>
<dbReference type="GO" id="GO:0007021">
    <property type="term" value="P:tubulin complex assembly"/>
    <property type="evidence" value="ECO:0007669"/>
    <property type="project" value="TreeGrafter"/>
</dbReference>
<dbReference type="Gene3D" id="2.160.20.70">
    <property type="match status" value="1"/>
</dbReference>
<dbReference type="GO" id="GO:0005737">
    <property type="term" value="C:cytoplasm"/>
    <property type="evidence" value="ECO:0007669"/>
    <property type="project" value="UniProtKB-SubCell"/>
</dbReference>
<dbReference type="InterPro" id="IPR017901">
    <property type="entry name" value="C-CAP_CF_C-like"/>
</dbReference>
<evidence type="ECO:0000313" key="10">
    <source>
        <dbReference type="Proteomes" id="UP001412239"/>
    </source>
</evidence>
<comment type="similarity">
    <text evidence="2">Belongs to the TBCC family.</text>
</comment>
<dbReference type="GO" id="GO:0007023">
    <property type="term" value="P:post-chaperonin tubulin folding pathway"/>
    <property type="evidence" value="ECO:0007669"/>
    <property type="project" value="InterPro"/>
</dbReference>
<dbReference type="InterPro" id="IPR012945">
    <property type="entry name" value="Tubulin-bd_cofactor_C_dom"/>
</dbReference>
<comment type="subunit">
    <text evidence="6">Supercomplex made of cofactors A to E. Cofactors A and D function by capturing and stabilizing tubulin in a quasi-native conformation. Cofactor E binds to the cofactor D-tubulin complex; interaction with cofactor C then causes the release of tubulin polypeptides that are committed to the native state.</text>
</comment>
<proteinExistence type="inferred from homology"/>
<dbReference type="InterPro" id="IPR038397">
    <property type="entry name" value="TBCC_N_sf"/>
</dbReference>
<comment type="subcellular location">
    <subcellularLocation>
        <location evidence="1">Cytoplasm</location>
    </subcellularLocation>
</comment>